<sequence>MVSVRRQTASIRVEPLTTVGANSAGQKSARARKRSARTTVLKLFKDLSSSIPYFGSLIFSSSAAKATWIRRSDDILIM</sequence>
<keyword evidence="2" id="KW-1185">Reference proteome</keyword>
<accession>A0ABR1C0E5</accession>
<name>A0ABR1C0E5_NECAM</name>
<protein>
    <submittedName>
        <fullName evidence="1">Uncharacterized protein</fullName>
    </submittedName>
</protein>
<proteinExistence type="predicted"/>
<dbReference type="Proteomes" id="UP001303046">
    <property type="component" value="Unassembled WGS sequence"/>
</dbReference>
<dbReference type="EMBL" id="JAVFWL010000001">
    <property type="protein sequence ID" value="KAK6730920.1"/>
    <property type="molecule type" value="Genomic_DNA"/>
</dbReference>
<evidence type="ECO:0000313" key="2">
    <source>
        <dbReference type="Proteomes" id="UP001303046"/>
    </source>
</evidence>
<evidence type="ECO:0000313" key="1">
    <source>
        <dbReference type="EMBL" id="KAK6730920.1"/>
    </source>
</evidence>
<comment type="caution">
    <text evidence="1">The sequence shown here is derived from an EMBL/GenBank/DDBJ whole genome shotgun (WGS) entry which is preliminary data.</text>
</comment>
<reference evidence="1 2" key="1">
    <citation type="submission" date="2023-08" db="EMBL/GenBank/DDBJ databases">
        <title>A Necator americanus chromosomal reference genome.</title>
        <authorList>
            <person name="Ilik V."/>
            <person name="Petrzelkova K.J."/>
            <person name="Pardy F."/>
            <person name="Fuh T."/>
            <person name="Niatou-Singa F.S."/>
            <person name="Gouil Q."/>
            <person name="Baker L."/>
            <person name="Ritchie M.E."/>
            <person name="Jex A.R."/>
            <person name="Gazzola D."/>
            <person name="Li H."/>
            <person name="Toshio Fujiwara R."/>
            <person name="Zhan B."/>
            <person name="Aroian R.V."/>
            <person name="Pafco B."/>
            <person name="Schwarz E.M."/>
        </authorList>
    </citation>
    <scope>NUCLEOTIDE SEQUENCE [LARGE SCALE GENOMIC DNA]</scope>
    <source>
        <strain evidence="1 2">Aroian</strain>
        <tissue evidence="1">Whole animal</tissue>
    </source>
</reference>
<gene>
    <name evidence="1" type="primary">Necator_chrI.g3540</name>
    <name evidence="1" type="ORF">RB195_007411</name>
</gene>
<organism evidence="1 2">
    <name type="scientific">Necator americanus</name>
    <name type="common">Human hookworm</name>
    <dbReference type="NCBI Taxonomy" id="51031"/>
    <lineage>
        <taxon>Eukaryota</taxon>
        <taxon>Metazoa</taxon>
        <taxon>Ecdysozoa</taxon>
        <taxon>Nematoda</taxon>
        <taxon>Chromadorea</taxon>
        <taxon>Rhabditida</taxon>
        <taxon>Rhabditina</taxon>
        <taxon>Rhabditomorpha</taxon>
        <taxon>Strongyloidea</taxon>
        <taxon>Ancylostomatidae</taxon>
        <taxon>Bunostominae</taxon>
        <taxon>Necator</taxon>
    </lineage>
</organism>